<keyword evidence="3" id="KW-1185">Reference proteome</keyword>
<evidence type="ECO:0000259" key="1">
    <source>
        <dbReference type="Pfam" id="PF22893"/>
    </source>
</evidence>
<sequence length="408" mass="46081">MALTCQIPLQDFLNGIQKFETPLGPFATLRKSSMRSTVYKTRWTLFMDGEIAKLRTNVGAKVLSINLLLATHISESVSRLEVQTSKSHATLLISTVEQGSNLRKVESGVSAIRDFVKDQAKEQKLHADRITAKVDVASATVEHISQKMVNTEATVITLRSSGTQLARLVHDLPAQIREMLEQVVRTNLDMYHMLRAIQDNIVRDPTAQPSDCFLFEDVLGRTRSLPYEYFRYPEVFQSFLKTQFQGLPGERSVLKGQYLIHDAKSNHEPVWDEEWVCAVFPGSILKMSTVIAGVKGLKDEDHCPHRCPGKGKVKNTFQICDMCGMEFSTTPALVINGSETEACDCSHRPDDKVLSNLSYTSSDRHDLPSNFERNIKAFKRIHFHHKSLPIWADGELSELFQQMKQSLQ</sequence>
<proteinExistence type="predicted"/>
<reference evidence="2" key="1">
    <citation type="journal article" date="2020" name="Stud. Mycol.">
        <title>101 Dothideomycetes genomes: a test case for predicting lifestyles and emergence of pathogens.</title>
        <authorList>
            <person name="Haridas S."/>
            <person name="Albert R."/>
            <person name="Binder M."/>
            <person name="Bloem J."/>
            <person name="Labutti K."/>
            <person name="Salamov A."/>
            <person name="Andreopoulos B."/>
            <person name="Baker S."/>
            <person name="Barry K."/>
            <person name="Bills G."/>
            <person name="Bluhm B."/>
            <person name="Cannon C."/>
            <person name="Castanera R."/>
            <person name="Culley D."/>
            <person name="Daum C."/>
            <person name="Ezra D."/>
            <person name="Gonzalez J."/>
            <person name="Henrissat B."/>
            <person name="Kuo A."/>
            <person name="Liang C."/>
            <person name="Lipzen A."/>
            <person name="Lutzoni F."/>
            <person name="Magnuson J."/>
            <person name="Mondo S."/>
            <person name="Nolan M."/>
            <person name="Ohm R."/>
            <person name="Pangilinan J."/>
            <person name="Park H.-J."/>
            <person name="Ramirez L."/>
            <person name="Alfaro M."/>
            <person name="Sun H."/>
            <person name="Tritt A."/>
            <person name="Yoshinaga Y."/>
            <person name="Zwiers L.-H."/>
            <person name="Turgeon B."/>
            <person name="Goodwin S."/>
            <person name="Spatafora J."/>
            <person name="Crous P."/>
            <person name="Grigoriev I."/>
        </authorList>
    </citation>
    <scope>NUCLEOTIDE SEQUENCE</scope>
    <source>
        <strain evidence="2">CBS 122681</strain>
    </source>
</reference>
<dbReference type="OrthoDB" id="3045089at2759"/>
<dbReference type="PANTHER" id="PTHR38886:SF1">
    <property type="entry name" value="NACHT-NTPASE AND P-LOOP NTPASES N-TERMINAL DOMAIN-CONTAINING PROTEIN"/>
    <property type="match status" value="1"/>
</dbReference>
<organism evidence="2 3">
    <name type="scientific">Lophiostoma macrostomum CBS 122681</name>
    <dbReference type="NCBI Taxonomy" id="1314788"/>
    <lineage>
        <taxon>Eukaryota</taxon>
        <taxon>Fungi</taxon>
        <taxon>Dikarya</taxon>
        <taxon>Ascomycota</taxon>
        <taxon>Pezizomycotina</taxon>
        <taxon>Dothideomycetes</taxon>
        <taxon>Pleosporomycetidae</taxon>
        <taxon>Pleosporales</taxon>
        <taxon>Lophiostomataceae</taxon>
        <taxon>Lophiostoma</taxon>
    </lineage>
</organism>
<dbReference type="AlphaFoldDB" id="A0A6A6STG7"/>
<dbReference type="Proteomes" id="UP000799324">
    <property type="component" value="Unassembled WGS sequence"/>
</dbReference>
<gene>
    <name evidence="2" type="ORF">K491DRAFT_696944</name>
</gene>
<dbReference type="PANTHER" id="PTHR38886">
    <property type="entry name" value="SESA DOMAIN-CONTAINING PROTEIN"/>
    <property type="match status" value="1"/>
</dbReference>
<dbReference type="EMBL" id="MU004442">
    <property type="protein sequence ID" value="KAF2650852.1"/>
    <property type="molecule type" value="Genomic_DNA"/>
</dbReference>
<protein>
    <recommendedName>
        <fullName evidence="1">Ubiquitin-like domain-containing protein</fullName>
    </recommendedName>
</protein>
<accession>A0A6A6STG7</accession>
<name>A0A6A6STG7_9PLEO</name>
<evidence type="ECO:0000313" key="2">
    <source>
        <dbReference type="EMBL" id="KAF2650852.1"/>
    </source>
</evidence>
<dbReference type="Pfam" id="PF22893">
    <property type="entry name" value="ULD_2"/>
    <property type="match status" value="1"/>
</dbReference>
<dbReference type="InterPro" id="IPR054464">
    <property type="entry name" value="ULD_fung"/>
</dbReference>
<feature type="domain" description="Ubiquitin-like" evidence="1">
    <location>
        <begin position="211"/>
        <end position="291"/>
    </location>
</feature>
<evidence type="ECO:0000313" key="3">
    <source>
        <dbReference type="Proteomes" id="UP000799324"/>
    </source>
</evidence>